<sequence length="188" mass="19852">MRRKAFQAGTVLPAGTAAVFLAVSMAACSSGSSSAAGTAPSVASLVTQDARTAAGSSPAGTSKQLRERIDMTEAERDALQQPYLDCMKENGVDVMKSRGTVNDKTDAANEACEDLLPLPAWELDPANPEARTFAGHVRDCLKDRGIRYVEVNEDGVGLSLGGAKNDARSIELGLQYMNECEREAAAQK</sequence>
<feature type="signal peptide" evidence="1">
    <location>
        <begin position="1"/>
        <end position="35"/>
    </location>
</feature>
<protein>
    <recommendedName>
        <fullName evidence="4">Secreted protein</fullName>
    </recommendedName>
</protein>
<reference evidence="2 3" key="1">
    <citation type="submission" date="2023-07" db="EMBL/GenBank/DDBJ databases">
        <title>Sequencing the genomes of 1000 actinobacteria strains.</title>
        <authorList>
            <person name="Klenk H.-P."/>
        </authorList>
    </citation>
    <scope>NUCLEOTIDE SEQUENCE [LARGE SCALE GENOMIC DNA]</scope>
    <source>
        <strain evidence="2 3">DSM 44388</strain>
    </source>
</reference>
<evidence type="ECO:0000256" key="1">
    <source>
        <dbReference type="SAM" id="SignalP"/>
    </source>
</evidence>
<evidence type="ECO:0000313" key="3">
    <source>
        <dbReference type="Proteomes" id="UP001235712"/>
    </source>
</evidence>
<proteinExistence type="predicted"/>
<evidence type="ECO:0000313" key="2">
    <source>
        <dbReference type="EMBL" id="MDP9830706.1"/>
    </source>
</evidence>
<gene>
    <name evidence="2" type="ORF">J2S57_006455</name>
</gene>
<feature type="chain" id="PRO_5045487901" description="Secreted protein" evidence="1">
    <location>
        <begin position="36"/>
        <end position="188"/>
    </location>
</feature>
<keyword evidence="3" id="KW-1185">Reference proteome</keyword>
<organism evidence="2 3">
    <name type="scientific">Kineosporia succinea</name>
    <dbReference type="NCBI Taxonomy" id="84632"/>
    <lineage>
        <taxon>Bacteria</taxon>
        <taxon>Bacillati</taxon>
        <taxon>Actinomycetota</taxon>
        <taxon>Actinomycetes</taxon>
        <taxon>Kineosporiales</taxon>
        <taxon>Kineosporiaceae</taxon>
        <taxon>Kineosporia</taxon>
    </lineage>
</organism>
<dbReference type="PROSITE" id="PS51257">
    <property type="entry name" value="PROKAR_LIPOPROTEIN"/>
    <property type="match status" value="1"/>
</dbReference>
<keyword evidence="1" id="KW-0732">Signal</keyword>
<dbReference type="EMBL" id="JAUSQZ010000001">
    <property type="protein sequence ID" value="MDP9830706.1"/>
    <property type="molecule type" value="Genomic_DNA"/>
</dbReference>
<evidence type="ECO:0008006" key="4">
    <source>
        <dbReference type="Google" id="ProtNLM"/>
    </source>
</evidence>
<dbReference type="Proteomes" id="UP001235712">
    <property type="component" value="Unassembled WGS sequence"/>
</dbReference>
<name>A0ABT9PDC0_9ACTN</name>
<accession>A0ABT9PDC0</accession>
<dbReference type="RefSeq" id="WP_307249771.1">
    <property type="nucleotide sequence ID" value="NZ_JAUSQZ010000001.1"/>
</dbReference>
<comment type="caution">
    <text evidence="2">The sequence shown here is derived from an EMBL/GenBank/DDBJ whole genome shotgun (WGS) entry which is preliminary data.</text>
</comment>